<evidence type="ECO:0000313" key="3">
    <source>
        <dbReference type="Proteomes" id="UP000076066"/>
    </source>
</evidence>
<sequence length="90" mass="9982">MILAALTEEKAGFDSPAFFIGEPMSTTKHYRVLRAMDGDRFYREGESRSMSAADAFHLVRLGALEELPVDTGADPVEAKPRTRRGSRHAD</sequence>
<protein>
    <submittedName>
        <fullName evidence="2">Uncharacterized protein</fullName>
    </submittedName>
</protein>
<feature type="region of interest" description="Disordered" evidence="1">
    <location>
        <begin position="69"/>
        <end position="90"/>
    </location>
</feature>
<dbReference type="EMBL" id="CP014525">
    <property type="protein sequence ID" value="AMW34289.1"/>
    <property type="molecule type" value="Genomic_DNA"/>
</dbReference>
<dbReference type="STRING" id="1549855.AY555_02800"/>
<dbReference type="AlphaFoldDB" id="A0A143DCF9"/>
<dbReference type="Proteomes" id="UP000076066">
    <property type="component" value="Chromosome"/>
</dbReference>
<feature type="compositionally biased region" description="Basic residues" evidence="1">
    <location>
        <begin position="81"/>
        <end position="90"/>
    </location>
</feature>
<evidence type="ECO:0000313" key="2">
    <source>
        <dbReference type="EMBL" id="AMW34289.1"/>
    </source>
</evidence>
<organism evidence="2 3">
    <name type="scientific">Haematospirillum jordaniae</name>
    <dbReference type="NCBI Taxonomy" id="1549855"/>
    <lineage>
        <taxon>Bacteria</taxon>
        <taxon>Pseudomonadati</taxon>
        <taxon>Pseudomonadota</taxon>
        <taxon>Alphaproteobacteria</taxon>
        <taxon>Rhodospirillales</taxon>
        <taxon>Novispirillaceae</taxon>
        <taxon>Haematospirillum</taxon>
    </lineage>
</organism>
<gene>
    <name evidence="2" type="ORF">AY555_02800</name>
</gene>
<name>A0A143DCF9_9PROT</name>
<proteinExistence type="predicted"/>
<keyword evidence="3" id="KW-1185">Reference proteome</keyword>
<dbReference type="KEGG" id="hjo:AY555_02800"/>
<accession>A0A143DCF9</accession>
<evidence type="ECO:0000256" key="1">
    <source>
        <dbReference type="SAM" id="MobiDB-lite"/>
    </source>
</evidence>
<reference evidence="2 3" key="1">
    <citation type="submission" date="2016-02" db="EMBL/GenBank/DDBJ databases">
        <title>Complete Genome of H5569, the type strain of the newly described species Haematospirillium jordaniae.</title>
        <authorList>
            <person name="Nicholson A.C."/>
            <person name="Humrighouse B.W."/>
            <person name="Loparov V."/>
            <person name="McQuiston J.R."/>
        </authorList>
    </citation>
    <scope>NUCLEOTIDE SEQUENCE [LARGE SCALE GENOMIC DNA]</scope>
    <source>
        <strain evidence="2 3">H5569</strain>
    </source>
</reference>